<name>A0A7U7J396_9GAMM</name>
<dbReference type="PANTHER" id="PTHR35580">
    <property type="entry name" value="CELL SURFACE GLYCOPROTEIN (S-LAYER PROTEIN)-LIKE PROTEIN"/>
    <property type="match status" value="1"/>
</dbReference>
<dbReference type="InterPro" id="IPR010620">
    <property type="entry name" value="SBBP_repeat"/>
</dbReference>
<gene>
    <name evidence="4" type="ORF">BN874_200084</name>
</gene>
<feature type="transmembrane region" description="Helical" evidence="1">
    <location>
        <begin position="12"/>
        <end position="32"/>
    </location>
</feature>
<dbReference type="Pfam" id="PF18998">
    <property type="entry name" value="Flg_new_2"/>
    <property type="match status" value="1"/>
</dbReference>
<feature type="domain" description="Bacterial repeat" evidence="2">
    <location>
        <begin position="789"/>
        <end position="865"/>
    </location>
</feature>
<dbReference type="Pfam" id="PF25778">
    <property type="entry name" value="DUF7948"/>
    <property type="match status" value="1"/>
</dbReference>
<dbReference type="Proteomes" id="UP000019184">
    <property type="component" value="Unassembled WGS sequence"/>
</dbReference>
<dbReference type="RefSeq" id="WP_034432224.1">
    <property type="nucleotide sequence ID" value="NZ_CBTK010000113.1"/>
</dbReference>
<evidence type="ECO:0000256" key="1">
    <source>
        <dbReference type="SAM" id="Phobius"/>
    </source>
</evidence>
<dbReference type="Pfam" id="PF06739">
    <property type="entry name" value="SBBP"/>
    <property type="match status" value="4"/>
</dbReference>
<evidence type="ECO:0000313" key="4">
    <source>
        <dbReference type="EMBL" id="CDH45014.1"/>
    </source>
</evidence>
<keyword evidence="5" id="KW-1185">Reference proteome</keyword>
<comment type="caution">
    <text evidence="4">The sequence shown here is derived from an EMBL/GenBank/DDBJ whole genome shotgun (WGS) entry which is preliminary data.</text>
</comment>
<evidence type="ECO:0000313" key="5">
    <source>
        <dbReference type="Proteomes" id="UP000019184"/>
    </source>
</evidence>
<sequence length="1113" mass="116287">MTQASGEQQHCGWAALCGGLLAIVLALVGAIAQAESSPTVAQVFDLLARAEQWQSIKPLDFLPGRSNDKADALTRLRADYVRTPIYFEPNVGQTAQDVKFLARGAGYALFLTGDEAVLSLRPSRPTTEPAAAPMTPGAVIRTRLEGAARNPAPQIEGLEKLPGISNYLLGNDPAKWRTNVPHYQRVRYANVYPGIDLMYYGNPQQLEHDFIVAPGADPAMIQLAISGAERVRVNAEGDLVLTVPGGEVVQQAPRIYQVTDGQQQPVAGRYVLRNSEAAATTVNIAVADPMFEPLRVGFEVAHYDPKQPLVIDPVLAYSTFLGGIKEDYATSIAVDDSGFAYVTGATTSSLDFPITVGGYPNSTNTKQDAFVSRFNFNLSGVASLLCSTYLGGSSDDKDDIGYAIAVDDMGFAYVTGTTASANFPTVGPGTLNGGKDAFIVVLNTNCDLSFSTYWGGTKDDEGRGIAVLQSLIYVTGYTSSNFSDGFPLQNPFQPALLGGTDAFVSVIDTGGTLYYSTYMGGAKDDKGAAIAVDNLGHIYLTGSTASTNFPVTGLAFDTTLGGSLDGFIAKIDPFSFPAPNGRYSLLYSAYLGGSGADSGAGIAVDYDGHAYVTGSTASSNFPMTPNAAQSNYAGNGDVFVAKIDPDPTLVGMDSLLYSTYLGGSGADSAAGIAVVPNSPAPVSTYVTGATASANFPVTADAMDKTLGGSGDAFVAQLNDTGKAWLYVTYLGGNNGIDSGAGIAARANGVYLAGVTNANDFPFTPNGYYPINNNVKDAFVVKLEGGVILTVTPIGLGTVKSNVTGINCGTDCTETYVTGTPPVSVMLTAAPVSGWAFAGWSGACSGAGTCTVSMTAAKTVTATFTQYFATVGVFRDGGWYLDDNGNGIWDSCSTDLCMSFGQASDLPIVGDWNGSGNTKIGVFRAGGWYLDYNGNGIWDDCCFTSFGQAGDLPIVGDWNGSGTTKIGVFRPSANAFYLDYNGNGVWDGCGSGLDRCYTGFALTGDLPVVGDWNGDHKAKIGVFRNGQWFLDANGNGVWDSADLSLSFEVAGDKPVVGDWNGSGTAKIGVFHSGTWYLNYNGSGFWNGCGISATTDRCYLGSFGASGDLPVAGHW</sequence>
<dbReference type="InterPro" id="IPR057708">
    <property type="entry name" value="DUF7948"/>
</dbReference>
<dbReference type="AlphaFoldDB" id="A0A7U7J396"/>
<protein>
    <recommendedName>
        <fullName evidence="6">Bacterial repeat domain-containing protein</fullName>
    </recommendedName>
</protein>
<dbReference type="OrthoDB" id="5555650at2"/>
<evidence type="ECO:0000259" key="3">
    <source>
        <dbReference type="Pfam" id="PF25778"/>
    </source>
</evidence>
<keyword evidence="1" id="KW-1133">Transmembrane helix</keyword>
<organism evidence="4 5">
    <name type="scientific">Candidatus Contendobacter odensis Run_B_J11</name>
    <dbReference type="NCBI Taxonomy" id="1400861"/>
    <lineage>
        <taxon>Bacteria</taxon>
        <taxon>Pseudomonadati</taxon>
        <taxon>Pseudomonadota</taxon>
        <taxon>Gammaproteobacteria</taxon>
        <taxon>Candidatus Competibacteraceae</taxon>
        <taxon>Candidatus Contendibacter</taxon>
    </lineage>
</organism>
<dbReference type="InterPro" id="IPR052918">
    <property type="entry name" value="Motility_Chemotaxis_Reg"/>
</dbReference>
<feature type="domain" description="DUF7948" evidence="3">
    <location>
        <begin position="87"/>
        <end position="314"/>
    </location>
</feature>
<reference evidence="4 5" key="1">
    <citation type="journal article" date="2014" name="ISME J.">
        <title>Candidatus Competibacter-lineage genomes retrieved from metagenomes reveal functional metabolic diversity.</title>
        <authorList>
            <person name="McIlroy S.J."/>
            <person name="Albertsen M."/>
            <person name="Andresen E.K."/>
            <person name="Saunders A.M."/>
            <person name="Kristiansen R."/>
            <person name="Stokholm-Bjerregaard M."/>
            <person name="Nielsen K.L."/>
            <person name="Nielsen P.H."/>
        </authorList>
    </citation>
    <scope>NUCLEOTIDE SEQUENCE [LARGE SCALE GENOMIC DNA]</scope>
    <source>
        <strain evidence="4 5">Run_B_J11</strain>
    </source>
</reference>
<keyword evidence="1" id="KW-0472">Membrane</keyword>
<evidence type="ECO:0008006" key="6">
    <source>
        <dbReference type="Google" id="ProtNLM"/>
    </source>
</evidence>
<dbReference type="EMBL" id="CBTK010000113">
    <property type="protein sequence ID" value="CDH45014.1"/>
    <property type="molecule type" value="Genomic_DNA"/>
</dbReference>
<dbReference type="PANTHER" id="PTHR35580:SF1">
    <property type="entry name" value="PHYTASE-LIKE DOMAIN-CONTAINING PROTEIN"/>
    <property type="match status" value="1"/>
</dbReference>
<accession>A0A7U7J396</accession>
<evidence type="ECO:0000259" key="2">
    <source>
        <dbReference type="Pfam" id="PF18998"/>
    </source>
</evidence>
<keyword evidence="1" id="KW-0812">Transmembrane</keyword>
<dbReference type="InterPro" id="IPR044060">
    <property type="entry name" value="Bacterial_rp_domain"/>
</dbReference>
<proteinExistence type="predicted"/>